<dbReference type="RefSeq" id="WP_387340949.1">
    <property type="nucleotide sequence ID" value="NZ_JBIAXI010000003.1"/>
</dbReference>
<keyword evidence="1" id="KW-0472">Membrane</keyword>
<keyword evidence="1" id="KW-0812">Transmembrane</keyword>
<comment type="caution">
    <text evidence="2">The sequence shown here is derived from an EMBL/GenBank/DDBJ whole genome shotgun (WGS) entry which is preliminary data.</text>
</comment>
<organism evidence="2 3">
    <name type="scientific">Microtetraspora fusca</name>
    <dbReference type="NCBI Taxonomy" id="1997"/>
    <lineage>
        <taxon>Bacteria</taxon>
        <taxon>Bacillati</taxon>
        <taxon>Actinomycetota</taxon>
        <taxon>Actinomycetes</taxon>
        <taxon>Streptosporangiales</taxon>
        <taxon>Streptosporangiaceae</taxon>
        <taxon>Microtetraspora</taxon>
    </lineage>
</organism>
<proteinExistence type="predicted"/>
<dbReference type="Proteomes" id="UP001602119">
    <property type="component" value="Unassembled WGS sequence"/>
</dbReference>
<evidence type="ECO:0000313" key="2">
    <source>
        <dbReference type="EMBL" id="MFF4772538.1"/>
    </source>
</evidence>
<evidence type="ECO:0008006" key="4">
    <source>
        <dbReference type="Google" id="ProtNLM"/>
    </source>
</evidence>
<feature type="transmembrane region" description="Helical" evidence="1">
    <location>
        <begin position="65"/>
        <end position="90"/>
    </location>
</feature>
<evidence type="ECO:0000313" key="3">
    <source>
        <dbReference type="Proteomes" id="UP001602119"/>
    </source>
</evidence>
<keyword evidence="1" id="KW-1133">Transmembrane helix</keyword>
<name>A0ABW6V2E8_MICFU</name>
<accession>A0ABW6V2E8</accession>
<sequence length="147" mass="16355">MAEDQTPQETPMGLEIAMQWAQLPPEHLQLALKALEPQLKREHAYRMEALRIQQEHAQRAVRRKYAIYLTTLVGGFVIIVGLLVGGVITGINEEPWLAIALSSPSLVALISIFALLRSSGEELRELRRVASFNSPATAKSEEQEKAL</sequence>
<gene>
    <name evidence="2" type="ORF">ACFY05_06735</name>
</gene>
<keyword evidence="3" id="KW-1185">Reference proteome</keyword>
<feature type="transmembrane region" description="Helical" evidence="1">
    <location>
        <begin position="96"/>
        <end position="116"/>
    </location>
</feature>
<protein>
    <recommendedName>
        <fullName evidence="4">DUF2335 domain-containing protein</fullName>
    </recommendedName>
</protein>
<dbReference type="EMBL" id="JBIAXI010000003">
    <property type="protein sequence ID" value="MFF4772538.1"/>
    <property type="molecule type" value="Genomic_DNA"/>
</dbReference>
<reference evidence="2 3" key="1">
    <citation type="submission" date="2024-10" db="EMBL/GenBank/DDBJ databases">
        <title>The Natural Products Discovery Center: Release of the First 8490 Sequenced Strains for Exploring Actinobacteria Biosynthetic Diversity.</title>
        <authorList>
            <person name="Kalkreuter E."/>
            <person name="Kautsar S.A."/>
            <person name="Yang D."/>
            <person name="Bader C.D."/>
            <person name="Teijaro C.N."/>
            <person name="Fluegel L."/>
            <person name="Davis C.M."/>
            <person name="Simpson J.R."/>
            <person name="Lauterbach L."/>
            <person name="Steele A.D."/>
            <person name="Gui C."/>
            <person name="Meng S."/>
            <person name="Li G."/>
            <person name="Viehrig K."/>
            <person name="Ye F."/>
            <person name="Su P."/>
            <person name="Kiefer A.F."/>
            <person name="Nichols A."/>
            <person name="Cepeda A.J."/>
            <person name="Yan W."/>
            <person name="Fan B."/>
            <person name="Jiang Y."/>
            <person name="Adhikari A."/>
            <person name="Zheng C.-J."/>
            <person name="Schuster L."/>
            <person name="Cowan T.M."/>
            <person name="Smanski M.J."/>
            <person name="Chevrette M.G."/>
            <person name="De Carvalho L.P.S."/>
            <person name="Shen B."/>
        </authorList>
    </citation>
    <scope>NUCLEOTIDE SEQUENCE [LARGE SCALE GENOMIC DNA]</scope>
    <source>
        <strain evidence="2 3">NPDC001281</strain>
    </source>
</reference>
<evidence type="ECO:0000256" key="1">
    <source>
        <dbReference type="SAM" id="Phobius"/>
    </source>
</evidence>